<evidence type="ECO:0000313" key="2">
    <source>
        <dbReference type="EMBL" id="KAB1636660.1"/>
    </source>
</evidence>
<dbReference type="Proteomes" id="UP000468668">
    <property type="component" value="Unassembled WGS sequence"/>
</dbReference>
<feature type="domain" description="Helix-turn-helix" evidence="1">
    <location>
        <begin position="6"/>
        <end position="57"/>
    </location>
</feature>
<dbReference type="SUPFAM" id="SSF46955">
    <property type="entry name" value="Putative DNA-binding domain"/>
    <property type="match status" value="1"/>
</dbReference>
<dbReference type="AlphaFoldDB" id="A0A6N6NPR1"/>
<dbReference type="Pfam" id="PF12728">
    <property type="entry name" value="HTH_17"/>
    <property type="match status" value="1"/>
</dbReference>
<proteinExistence type="predicted"/>
<name>A0A6N6NPR1_9ACTN</name>
<organism evidence="2 3">
    <name type="scientific">Ellagibacter isourolithinifaciens</name>
    <dbReference type="NCBI Taxonomy" id="2137581"/>
    <lineage>
        <taxon>Bacteria</taxon>
        <taxon>Bacillati</taxon>
        <taxon>Actinomycetota</taxon>
        <taxon>Coriobacteriia</taxon>
        <taxon>Eggerthellales</taxon>
        <taxon>Eggerthellaceae</taxon>
        <taxon>Ellagibacter</taxon>
    </lineage>
</organism>
<evidence type="ECO:0000313" key="3">
    <source>
        <dbReference type="Proteomes" id="UP000468668"/>
    </source>
</evidence>
<reference evidence="2 3" key="1">
    <citation type="submission" date="2019-09" db="EMBL/GenBank/DDBJ databases">
        <title>Whole genome shotgun sequencing (WGS) of Ellagibacter isourolithinifaciens DSM 104140(T) and Adlercreutzia muris DSM 29508(T).</title>
        <authorList>
            <person name="Stoll D.A."/>
            <person name="Danylec N."/>
            <person name="Huch M."/>
        </authorList>
    </citation>
    <scope>NUCLEOTIDE SEQUENCE [LARGE SCALE GENOMIC DNA]</scope>
    <source>
        <strain evidence="2 3">DSM 104140</strain>
    </source>
</reference>
<dbReference type="GO" id="GO:0003677">
    <property type="term" value="F:DNA binding"/>
    <property type="evidence" value="ECO:0007669"/>
    <property type="project" value="InterPro"/>
</dbReference>
<evidence type="ECO:0000259" key="1">
    <source>
        <dbReference type="Pfam" id="PF12728"/>
    </source>
</evidence>
<sequence length="62" mass="6946">MPRKPLYRAAEVARVLGISRSTIYAEIASGRLRAKRPTKSGYCVYVMSDDVDEWLKGEGNGR</sequence>
<keyword evidence="3" id="KW-1185">Reference proteome</keyword>
<accession>A0A6N6NPR1</accession>
<dbReference type="EMBL" id="WAJR01000032">
    <property type="protein sequence ID" value="KAB1636660.1"/>
    <property type="molecule type" value="Genomic_DNA"/>
</dbReference>
<protein>
    <submittedName>
        <fullName evidence="2">Helix-turn-helix domain-containing protein</fullName>
    </submittedName>
</protein>
<comment type="caution">
    <text evidence="2">The sequence shown here is derived from an EMBL/GenBank/DDBJ whole genome shotgun (WGS) entry which is preliminary data.</text>
</comment>
<dbReference type="OrthoDB" id="7867776at2"/>
<dbReference type="InterPro" id="IPR041657">
    <property type="entry name" value="HTH_17"/>
</dbReference>
<gene>
    <name evidence="2" type="ORF">F8C90_09655</name>
</gene>
<dbReference type="NCBIfam" id="TIGR01764">
    <property type="entry name" value="excise"/>
    <property type="match status" value="1"/>
</dbReference>
<dbReference type="InterPro" id="IPR009061">
    <property type="entry name" value="DNA-bd_dom_put_sf"/>
</dbReference>
<dbReference type="InterPro" id="IPR010093">
    <property type="entry name" value="SinI_DNA-bd"/>
</dbReference>